<dbReference type="InterPro" id="IPR036770">
    <property type="entry name" value="Ankyrin_rpt-contain_sf"/>
</dbReference>
<evidence type="ECO:0000313" key="5">
    <source>
        <dbReference type="EMBL" id="KAK3378799.1"/>
    </source>
</evidence>
<feature type="domain" description="NACHT" evidence="4">
    <location>
        <begin position="415"/>
        <end position="557"/>
    </location>
</feature>
<dbReference type="GO" id="GO:0003824">
    <property type="term" value="F:catalytic activity"/>
    <property type="evidence" value="ECO:0007669"/>
    <property type="project" value="InterPro"/>
</dbReference>
<dbReference type="InterPro" id="IPR027417">
    <property type="entry name" value="P-loop_NTPase"/>
</dbReference>
<gene>
    <name evidence="5" type="ORF">B0T24DRAFT_568404</name>
</gene>
<organism evidence="5 6">
    <name type="scientific">Lasiosphaeria ovina</name>
    <dbReference type="NCBI Taxonomy" id="92902"/>
    <lineage>
        <taxon>Eukaryota</taxon>
        <taxon>Fungi</taxon>
        <taxon>Dikarya</taxon>
        <taxon>Ascomycota</taxon>
        <taxon>Pezizomycotina</taxon>
        <taxon>Sordariomycetes</taxon>
        <taxon>Sordariomycetidae</taxon>
        <taxon>Sordariales</taxon>
        <taxon>Lasiosphaeriaceae</taxon>
        <taxon>Lasiosphaeria</taxon>
    </lineage>
</organism>
<dbReference type="SUPFAM" id="SSF53167">
    <property type="entry name" value="Purine and uridine phosphorylases"/>
    <property type="match status" value="1"/>
</dbReference>
<feature type="repeat" description="ANK" evidence="2">
    <location>
        <begin position="874"/>
        <end position="906"/>
    </location>
</feature>
<dbReference type="Proteomes" id="UP001287356">
    <property type="component" value="Unassembled WGS sequence"/>
</dbReference>
<dbReference type="EMBL" id="JAULSN010000002">
    <property type="protein sequence ID" value="KAK3378799.1"/>
    <property type="molecule type" value="Genomic_DNA"/>
</dbReference>
<accession>A0AAE0KLQ9</accession>
<dbReference type="Gene3D" id="3.40.50.300">
    <property type="entry name" value="P-loop containing nucleotide triphosphate hydrolases"/>
    <property type="match status" value="1"/>
</dbReference>
<dbReference type="PANTHER" id="PTHR46082">
    <property type="entry name" value="ATP/GTP-BINDING PROTEIN-RELATED"/>
    <property type="match status" value="1"/>
</dbReference>
<name>A0AAE0KLQ9_9PEZI</name>
<sequence length="1186" mass="129581">MTSHKALDSPDSYAVAWIAALPIERAAAEAMLDEEHSTPTGFVRHQNDANVYTWGCVGEHNIVITSLAAGVYGTTSAATTASSLLASLPSIRIALLVGIGGGIARPDEGHDIRLGDIVVSQPNRTTGGVCQYDLFKAKSGDEREREGFLGRPPTVLLNALASIHASHERKDSKVPGFLREMLEKNPKMGKGSKKNPGYVHQGFDNDRLFQAMCDHVPGLDCRGCGAAEEVQRDPRDTTDPEIHYGIIASGNTLVKDAAMRDRMVSEVGEDCICFEMEAAGLMNHFPCLVVRGICDYADSHKNDRWQRYASATAAAYAKELLAYVPAAEVQETKRALEVLQSVEQKIDNLQQTTIATKAAADSIKSDLRIEKIKRWLCPPDPSTNANHARKLRHEGTGAWLLENLVFQSWHSGSRRYIWLYGLAGCGKTVLSATVLDHLAQEKDRFILSFFFDFSDTKKQTVDGMLRSLAFQLYQYGTGSAVLDATFQAHQDGRDQPATKALSDVVYKMLAAQNQVSIVLDALDESTTRDELLLCLNDVVFRRELGHVQLLCTGRPESEFLRRITSLIGEENCLVLDKRAVDADIQSYITAQLSQRRDFQEKRLSQGLLEQIRTKVGQGADGMFRWAFCQLESLGRCRHEADMEKALTSLPPNLDETYRRMIESIPPELKGDAIRLLQFLLHSERPLKMAEAVEVIATQIGNGSRGFDKKRRLFCETGVLDYCPSLVAVVQATDKELHLAHFSVKEYLLNNDQLKITSANIYITQTCLQYLTDIEGSHEGIRRDFPLAQFAAEAWASHAASVEGSEGTVRATIRFLEDETTFQRWRRLYQFRKARQEEYVKPEGSQLYYTCLTGLAPVAQDFITKGADVNAQGGYYGNALQAASAEGHQEIVKLLLAKDVDVNAQGGLYGNALQAASAEGHQEIVKLLLAKDADVNAQGGLYGNALQAASAEGHQEIVKLLLAKDVDVNAQGGLYGNALQAASAEGHQEIVKILLAKDADVNTQGGYHGNALQAASARGHQEIVKILLAKDADVNTQGGYYGNALQAASARGHQEIVKILLAKDADVNAQGGYHGNALQAVSAKGHQEIVKILLAKDADVNTQGGHYGNALQAASTGGHQEIVKLLLAKDADVNAQGGIYGNALQAASAEGHQEIVKLLQRSIASKPPRKRSTSISLSDFPNKRLAK</sequence>
<dbReference type="InterPro" id="IPR035994">
    <property type="entry name" value="Nucleoside_phosphorylase_sf"/>
</dbReference>
<feature type="repeat" description="ANK" evidence="2">
    <location>
        <begin position="910"/>
        <end position="939"/>
    </location>
</feature>
<dbReference type="Pfam" id="PF22939">
    <property type="entry name" value="WHD_GPIID"/>
    <property type="match status" value="1"/>
</dbReference>
<dbReference type="Pfam" id="PF12796">
    <property type="entry name" value="Ank_2"/>
    <property type="match status" value="3"/>
</dbReference>
<feature type="region of interest" description="Disordered" evidence="3">
    <location>
        <begin position="1166"/>
        <end position="1186"/>
    </location>
</feature>
<dbReference type="Pfam" id="PF24883">
    <property type="entry name" value="NPHP3_N"/>
    <property type="match status" value="1"/>
</dbReference>
<feature type="repeat" description="ANK" evidence="2">
    <location>
        <begin position="1006"/>
        <end position="1038"/>
    </location>
</feature>
<evidence type="ECO:0000256" key="1">
    <source>
        <dbReference type="ARBA" id="ARBA00022737"/>
    </source>
</evidence>
<evidence type="ECO:0000313" key="6">
    <source>
        <dbReference type="Proteomes" id="UP001287356"/>
    </source>
</evidence>
<dbReference type="Gene3D" id="3.40.50.1580">
    <property type="entry name" value="Nucleoside phosphorylase domain"/>
    <property type="match status" value="1"/>
</dbReference>
<reference evidence="5" key="1">
    <citation type="journal article" date="2023" name="Mol. Phylogenet. Evol.">
        <title>Genome-scale phylogeny and comparative genomics of the fungal order Sordariales.</title>
        <authorList>
            <person name="Hensen N."/>
            <person name="Bonometti L."/>
            <person name="Westerberg I."/>
            <person name="Brannstrom I.O."/>
            <person name="Guillou S."/>
            <person name="Cros-Aarteil S."/>
            <person name="Calhoun S."/>
            <person name="Haridas S."/>
            <person name="Kuo A."/>
            <person name="Mondo S."/>
            <person name="Pangilinan J."/>
            <person name="Riley R."/>
            <person name="LaButti K."/>
            <person name="Andreopoulos B."/>
            <person name="Lipzen A."/>
            <person name="Chen C."/>
            <person name="Yan M."/>
            <person name="Daum C."/>
            <person name="Ng V."/>
            <person name="Clum A."/>
            <person name="Steindorff A."/>
            <person name="Ohm R.A."/>
            <person name="Martin F."/>
            <person name="Silar P."/>
            <person name="Natvig D.O."/>
            <person name="Lalanne C."/>
            <person name="Gautier V."/>
            <person name="Ament-Velasquez S.L."/>
            <person name="Kruys A."/>
            <person name="Hutchinson M.I."/>
            <person name="Powell A.J."/>
            <person name="Barry K."/>
            <person name="Miller A.N."/>
            <person name="Grigoriev I.V."/>
            <person name="Debuchy R."/>
            <person name="Gladieux P."/>
            <person name="Hiltunen Thoren M."/>
            <person name="Johannesson H."/>
        </authorList>
    </citation>
    <scope>NUCLEOTIDE SEQUENCE</scope>
    <source>
        <strain evidence="5">CBS 958.72</strain>
    </source>
</reference>
<comment type="caution">
    <text evidence="5">The sequence shown here is derived from an EMBL/GenBank/DDBJ whole genome shotgun (WGS) entry which is preliminary data.</text>
</comment>
<feature type="repeat" description="ANK" evidence="2">
    <location>
        <begin position="1105"/>
        <end position="1137"/>
    </location>
</feature>
<dbReference type="GO" id="GO:0009116">
    <property type="term" value="P:nucleoside metabolic process"/>
    <property type="evidence" value="ECO:0007669"/>
    <property type="project" value="InterPro"/>
</dbReference>
<dbReference type="SMART" id="SM00248">
    <property type="entry name" value="ANK"/>
    <property type="match status" value="10"/>
</dbReference>
<protein>
    <recommendedName>
        <fullName evidence="4">NACHT domain-containing protein</fullName>
    </recommendedName>
</protein>
<dbReference type="Gene3D" id="1.25.40.20">
    <property type="entry name" value="Ankyrin repeat-containing domain"/>
    <property type="match status" value="1"/>
</dbReference>
<keyword evidence="6" id="KW-1185">Reference proteome</keyword>
<proteinExistence type="predicted"/>
<feature type="repeat" description="ANK" evidence="2">
    <location>
        <begin position="976"/>
        <end position="1005"/>
    </location>
</feature>
<dbReference type="InterPro" id="IPR000845">
    <property type="entry name" value="Nucleoside_phosphorylase_d"/>
</dbReference>
<dbReference type="SUPFAM" id="SSF52540">
    <property type="entry name" value="P-loop containing nucleoside triphosphate hydrolases"/>
    <property type="match status" value="1"/>
</dbReference>
<feature type="repeat" description="ANK" evidence="2">
    <location>
        <begin position="1039"/>
        <end position="1071"/>
    </location>
</feature>
<keyword evidence="1" id="KW-0677">Repeat</keyword>
<dbReference type="AlphaFoldDB" id="A0AAE0KLQ9"/>
<dbReference type="InterPro" id="IPR056884">
    <property type="entry name" value="NPHP3-like_N"/>
</dbReference>
<dbReference type="PROSITE" id="PS50088">
    <property type="entry name" value="ANK_REPEAT"/>
    <property type="match status" value="7"/>
</dbReference>
<dbReference type="Pfam" id="PF00023">
    <property type="entry name" value="Ank"/>
    <property type="match status" value="1"/>
</dbReference>
<dbReference type="SUPFAM" id="SSF48403">
    <property type="entry name" value="Ankyrin repeat"/>
    <property type="match status" value="1"/>
</dbReference>
<dbReference type="Pfam" id="PF01048">
    <property type="entry name" value="PNP_UDP_1"/>
    <property type="match status" value="1"/>
</dbReference>
<reference evidence="5" key="2">
    <citation type="submission" date="2023-06" db="EMBL/GenBank/DDBJ databases">
        <authorList>
            <consortium name="Lawrence Berkeley National Laboratory"/>
            <person name="Haridas S."/>
            <person name="Hensen N."/>
            <person name="Bonometti L."/>
            <person name="Westerberg I."/>
            <person name="Brannstrom I.O."/>
            <person name="Guillou S."/>
            <person name="Cros-Aarteil S."/>
            <person name="Calhoun S."/>
            <person name="Kuo A."/>
            <person name="Mondo S."/>
            <person name="Pangilinan J."/>
            <person name="Riley R."/>
            <person name="Labutti K."/>
            <person name="Andreopoulos B."/>
            <person name="Lipzen A."/>
            <person name="Chen C."/>
            <person name="Yanf M."/>
            <person name="Daum C."/>
            <person name="Ng V."/>
            <person name="Clum A."/>
            <person name="Steindorff A."/>
            <person name="Ohm R."/>
            <person name="Martin F."/>
            <person name="Silar P."/>
            <person name="Natvig D."/>
            <person name="Lalanne C."/>
            <person name="Gautier V."/>
            <person name="Ament-Velasquez S.L."/>
            <person name="Kruys A."/>
            <person name="Hutchinson M.I."/>
            <person name="Powell A.J."/>
            <person name="Barry K."/>
            <person name="Miller A.N."/>
            <person name="Grigoriev I.V."/>
            <person name="Debuchy R."/>
            <person name="Gladieux P."/>
            <person name="Thoren M.H."/>
            <person name="Johannesson H."/>
        </authorList>
    </citation>
    <scope>NUCLEOTIDE SEQUENCE</scope>
    <source>
        <strain evidence="5">CBS 958.72</strain>
    </source>
</reference>
<dbReference type="PROSITE" id="PS50837">
    <property type="entry name" value="NACHT"/>
    <property type="match status" value="1"/>
</dbReference>
<dbReference type="PANTHER" id="PTHR46082:SF11">
    <property type="entry name" value="AAA+ ATPASE DOMAIN-CONTAINING PROTEIN-RELATED"/>
    <property type="match status" value="1"/>
</dbReference>
<feature type="repeat" description="ANK" evidence="2">
    <location>
        <begin position="943"/>
        <end position="972"/>
    </location>
</feature>
<evidence type="ECO:0000256" key="2">
    <source>
        <dbReference type="PROSITE-ProRule" id="PRU00023"/>
    </source>
</evidence>
<dbReference type="InterPro" id="IPR053137">
    <property type="entry name" value="NLR-like"/>
</dbReference>
<evidence type="ECO:0000256" key="3">
    <source>
        <dbReference type="SAM" id="MobiDB-lite"/>
    </source>
</evidence>
<dbReference type="InterPro" id="IPR054471">
    <property type="entry name" value="GPIID_WHD"/>
</dbReference>
<dbReference type="InterPro" id="IPR007111">
    <property type="entry name" value="NACHT_NTPase"/>
</dbReference>
<evidence type="ECO:0000259" key="4">
    <source>
        <dbReference type="PROSITE" id="PS50837"/>
    </source>
</evidence>
<keyword evidence="2" id="KW-0040">ANK repeat</keyword>
<dbReference type="InterPro" id="IPR002110">
    <property type="entry name" value="Ankyrin_rpt"/>
</dbReference>